<dbReference type="InterPro" id="IPR008969">
    <property type="entry name" value="CarboxyPept-like_regulatory"/>
</dbReference>
<evidence type="ECO:0000313" key="4">
    <source>
        <dbReference type="EMBL" id="MEX6686454.1"/>
    </source>
</evidence>
<evidence type="ECO:0000256" key="2">
    <source>
        <dbReference type="PROSITE-ProRule" id="PRU01360"/>
    </source>
</evidence>
<keyword evidence="2" id="KW-0998">Cell outer membrane</keyword>
<organism evidence="4 5">
    <name type="scientific">Danxiaibacter flavus</name>
    <dbReference type="NCBI Taxonomy" id="3049108"/>
    <lineage>
        <taxon>Bacteria</taxon>
        <taxon>Pseudomonadati</taxon>
        <taxon>Bacteroidota</taxon>
        <taxon>Chitinophagia</taxon>
        <taxon>Chitinophagales</taxon>
        <taxon>Chitinophagaceae</taxon>
        <taxon>Danxiaibacter</taxon>
    </lineage>
</organism>
<comment type="caution">
    <text evidence="4">The sequence shown here is derived from an EMBL/GenBank/DDBJ whole genome shotgun (WGS) entry which is preliminary data.</text>
</comment>
<dbReference type="SUPFAM" id="SSF49464">
    <property type="entry name" value="Carboxypeptidase regulatory domain-like"/>
    <property type="match status" value="1"/>
</dbReference>
<dbReference type="NCBIfam" id="TIGR04056">
    <property type="entry name" value="OMP_RagA_SusC"/>
    <property type="match status" value="1"/>
</dbReference>
<dbReference type="Pfam" id="PF13715">
    <property type="entry name" value="CarbopepD_reg_2"/>
    <property type="match status" value="1"/>
</dbReference>
<evidence type="ECO:0000259" key="3">
    <source>
        <dbReference type="Pfam" id="PF07715"/>
    </source>
</evidence>
<dbReference type="NCBIfam" id="TIGR04057">
    <property type="entry name" value="SusC_RagA_signa"/>
    <property type="match status" value="1"/>
</dbReference>
<dbReference type="InterPro" id="IPR012910">
    <property type="entry name" value="Plug_dom"/>
</dbReference>
<comment type="subcellular location">
    <subcellularLocation>
        <location evidence="2">Cell outer membrane</location>
        <topology evidence="2">Multi-pass membrane protein</topology>
    </subcellularLocation>
</comment>
<dbReference type="Gene3D" id="2.170.130.10">
    <property type="entry name" value="TonB-dependent receptor, plug domain"/>
    <property type="match status" value="1"/>
</dbReference>
<gene>
    <name evidence="4" type="ORF">QTN47_03060</name>
</gene>
<keyword evidence="2" id="KW-0813">Transport</keyword>
<feature type="domain" description="TonB-dependent receptor plug" evidence="3">
    <location>
        <begin position="232"/>
        <end position="332"/>
    </location>
</feature>
<keyword evidence="4" id="KW-0675">Receptor</keyword>
<dbReference type="InterPro" id="IPR023996">
    <property type="entry name" value="TonB-dep_OMP_SusC/RagA"/>
</dbReference>
<dbReference type="InterPro" id="IPR037066">
    <property type="entry name" value="Plug_dom_sf"/>
</dbReference>
<dbReference type="Gene3D" id="2.60.40.1120">
    <property type="entry name" value="Carboxypeptidase-like, regulatory domain"/>
    <property type="match status" value="1"/>
</dbReference>
<accession>A0ABV3Z9B2</accession>
<dbReference type="PROSITE" id="PS00018">
    <property type="entry name" value="EF_HAND_1"/>
    <property type="match status" value="1"/>
</dbReference>
<keyword evidence="2" id="KW-0812">Transmembrane</keyword>
<dbReference type="PROSITE" id="PS52016">
    <property type="entry name" value="TONB_DEPENDENT_REC_3"/>
    <property type="match status" value="1"/>
</dbReference>
<name>A0ABV3Z9B2_9BACT</name>
<dbReference type="Proteomes" id="UP001560573">
    <property type="component" value="Unassembled WGS sequence"/>
</dbReference>
<dbReference type="RefSeq" id="WP_369327849.1">
    <property type="nucleotide sequence ID" value="NZ_JAULBC010000001.1"/>
</dbReference>
<dbReference type="PANTHER" id="PTHR30069:SF29">
    <property type="entry name" value="HEMOGLOBIN AND HEMOGLOBIN-HAPTOGLOBIN-BINDING PROTEIN 1-RELATED"/>
    <property type="match status" value="1"/>
</dbReference>
<dbReference type="PANTHER" id="PTHR30069">
    <property type="entry name" value="TONB-DEPENDENT OUTER MEMBRANE RECEPTOR"/>
    <property type="match status" value="1"/>
</dbReference>
<dbReference type="InterPro" id="IPR023997">
    <property type="entry name" value="TonB-dep_OMP_SusC/RagA_CS"/>
</dbReference>
<dbReference type="SUPFAM" id="SSF56935">
    <property type="entry name" value="Porins"/>
    <property type="match status" value="1"/>
</dbReference>
<dbReference type="InterPro" id="IPR039426">
    <property type="entry name" value="TonB-dep_rcpt-like"/>
</dbReference>
<keyword evidence="5" id="KW-1185">Reference proteome</keyword>
<dbReference type="EMBL" id="JAULBC010000001">
    <property type="protein sequence ID" value="MEX6686454.1"/>
    <property type="molecule type" value="Genomic_DNA"/>
</dbReference>
<evidence type="ECO:0000313" key="5">
    <source>
        <dbReference type="Proteomes" id="UP001560573"/>
    </source>
</evidence>
<sequence length="1153" mass="128435">MEKKQLIASILLVMKVTILQIALAAICCFSVYANKGEAQVLLNKTVTISAKENTLAEVLVTIQKQTGVKFIFSAEGIQVDRKVNFVVKNKKLLTILSEDLKALGIGYSIVDDQVLLFALDKDDDKTAELLSYFNAARQRKITITGHVLDDRNMALPNVSIQEKGTSNGVTSKEDGSFEIDVEGNSSVLIFSFVGFLPQEVAVASRHDITVNLQNEASKLGEVVVIGYGTQKKATLTGSVSSITAKELKTATNANVANMLAGKLPGFRVTQRNSEPGSYATDFDIRGFGSPLMIIDGVPRDNFTRLDPNEIESVSILKDASAAVYGVKAANGVLLITTKRGKSGKTDLTYSGTFGWASIANSPDVMNAYEYATLINESDFNTGKTTPTYSQDALQKFKDGTTPGTDWYGLVVRDRAPQMQHNLSASGGTDKIKYFMSLGYYDEQGIWKSGDLNYKRYNFRSNINAQITKNLDAELLINGISDKKMEPGEPTWVVFKSMWMQIPTIPVYANNNPAYLSNVADGTHPLAVTNADISGYNQTSTRTFQGTFALNYKIPFVDGLKARGLFSYDSKYMFTKNWRKQFALYDYDNATDQYRPTYSHSPSNMSEGFDQVDFTTLQASLNYDKRFGKHNVKGLLLFEKLNQKVNNFNASREFSLDAIDQLYAGNDNNTQASSSSQSPGFSGNGPLFDYVREGIVGRFNYDYEGKYLVEGSFRYDGSSKFAEGHRWGFFPAVSGGWRISEEEFFRNLLPVVNNLKLRASYGKLGDDASSAFQYLTGYNYPGGSYYMFGSSLIANLTPRGMANPNLTWYTSQLTDIGLDMDFFHGKLHAEFDVFKRKREGLLATRVLSLPGTVGAGLPQENLNSDMQHGFELLLSHSNKIGGVLYNVSGNVSFTRSKNLYVERAASNNSYRNWRDNNNDRWSDTYWGYHVLGQFGSMDEIKNSPVQDGDGNRKLLPGDLKYEDVNKDGIIDDNDVKPIGRNSTTPEINFGFTLGAQWRGFDINMLFQGAGNFTVDYLGSDQLAKPLPWGRNGLAIFTDRWHKADMFDTKSDAWIPGKYPSTRPNGSAPWNYLTSDFWLHDATYLRLKSVEIGYTIPAKLLNRIGIKAFRVYANGFNLFTWSGLNSVVDPEHTKDTYGYQYPITKNYNIGLNITF</sequence>
<reference evidence="4 5" key="1">
    <citation type="submission" date="2023-07" db="EMBL/GenBank/DDBJ databases">
        <authorList>
            <person name="Lian W.-H."/>
        </authorList>
    </citation>
    <scope>NUCLEOTIDE SEQUENCE [LARGE SCALE GENOMIC DNA]</scope>
    <source>
        <strain evidence="4 5">SYSU DXS3180</strain>
    </source>
</reference>
<keyword evidence="2" id="KW-0472">Membrane</keyword>
<keyword evidence="2" id="KW-1134">Transmembrane beta strand</keyword>
<comment type="similarity">
    <text evidence="2">Belongs to the TonB-dependent receptor family.</text>
</comment>
<dbReference type="InterPro" id="IPR018247">
    <property type="entry name" value="EF_Hand_1_Ca_BS"/>
</dbReference>
<evidence type="ECO:0000256" key="1">
    <source>
        <dbReference type="ARBA" id="ARBA00022729"/>
    </source>
</evidence>
<keyword evidence="1" id="KW-0732">Signal</keyword>
<protein>
    <submittedName>
        <fullName evidence="4">TonB-dependent receptor</fullName>
    </submittedName>
</protein>
<dbReference type="Pfam" id="PF07715">
    <property type="entry name" value="Plug"/>
    <property type="match status" value="1"/>
</dbReference>
<proteinExistence type="inferred from homology"/>